<proteinExistence type="predicted"/>
<accession>A0ABV1SB29</accession>
<dbReference type="PANTHER" id="PTHR43273:SF8">
    <property type="entry name" value="RADICAL SAM DOMAIN PROTEIN"/>
    <property type="match status" value="1"/>
</dbReference>
<evidence type="ECO:0000256" key="2">
    <source>
        <dbReference type="ARBA" id="ARBA00022485"/>
    </source>
</evidence>
<dbReference type="RefSeq" id="WP_350387119.1">
    <property type="nucleotide sequence ID" value="NZ_JBEOME010000102.1"/>
</dbReference>
<keyword evidence="6" id="KW-0411">Iron-sulfur</keyword>
<name>A0ABV1SB29_BACAB</name>
<reference evidence="8 9" key="1">
    <citation type="submission" date="2024-06" db="EMBL/GenBank/DDBJ databases">
        <title>Construction of an artificial bacterial consortium using nitrogen cycle bacteria from Cuatro Cienegas Basin and a mangrove forest.</title>
        <authorList>
            <person name="Aguilera-Najera D."/>
            <person name="Marquez-Cianci L."/>
            <person name="Martinez-Perez E."/>
            <person name="Rosas-Barrera M."/>
            <person name="Rodriguez-Cruz U.E."/>
            <person name="Tapia-Lopez R."/>
            <person name="Eguiarte L.E."/>
            <person name="Souza-Saldivar V."/>
        </authorList>
    </citation>
    <scope>NUCLEOTIDE SEQUENCE [LARGE SCALE GENOMIC DNA]</scope>
    <source>
        <strain evidence="8 9">S14-15</strain>
    </source>
</reference>
<protein>
    <submittedName>
        <fullName evidence="8">Radical SAM protein</fullName>
    </submittedName>
</protein>
<dbReference type="SFLD" id="SFLDG01384">
    <property type="entry name" value="thioether_bond_formation_requi"/>
    <property type="match status" value="1"/>
</dbReference>
<dbReference type="InterPro" id="IPR058240">
    <property type="entry name" value="rSAM_sf"/>
</dbReference>
<dbReference type="PANTHER" id="PTHR43273">
    <property type="entry name" value="ANAEROBIC SULFATASE-MATURATING ENZYME HOMOLOG ASLB-RELATED"/>
    <property type="match status" value="1"/>
</dbReference>
<dbReference type="Pfam" id="PF04055">
    <property type="entry name" value="Radical_SAM"/>
    <property type="match status" value="1"/>
</dbReference>
<feature type="non-terminal residue" evidence="8">
    <location>
        <position position="153"/>
    </location>
</feature>
<dbReference type="PROSITE" id="PS01305">
    <property type="entry name" value="MOAA_NIFB_PQQE"/>
    <property type="match status" value="1"/>
</dbReference>
<dbReference type="InterPro" id="IPR007197">
    <property type="entry name" value="rSAM"/>
</dbReference>
<keyword evidence="2" id="KW-0004">4Fe-4S</keyword>
<dbReference type="InterPro" id="IPR023867">
    <property type="entry name" value="Sulphatase_maturase_rSAM"/>
</dbReference>
<keyword evidence="3" id="KW-0949">S-adenosyl-L-methionine</keyword>
<evidence type="ECO:0000313" key="8">
    <source>
        <dbReference type="EMBL" id="MER3123740.1"/>
    </source>
</evidence>
<dbReference type="PROSITE" id="PS51918">
    <property type="entry name" value="RADICAL_SAM"/>
    <property type="match status" value="1"/>
</dbReference>
<evidence type="ECO:0000256" key="4">
    <source>
        <dbReference type="ARBA" id="ARBA00022723"/>
    </source>
</evidence>
<keyword evidence="5" id="KW-0408">Iron</keyword>
<dbReference type="SUPFAM" id="SSF102114">
    <property type="entry name" value="Radical SAM enzymes"/>
    <property type="match status" value="1"/>
</dbReference>
<dbReference type="InterPro" id="IPR013785">
    <property type="entry name" value="Aldolase_TIM"/>
</dbReference>
<evidence type="ECO:0000259" key="7">
    <source>
        <dbReference type="PROSITE" id="PS51918"/>
    </source>
</evidence>
<dbReference type="SFLD" id="SFLDG01386">
    <property type="entry name" value="main_SPASM_domain-containing"/>
    <property type="match status" value="1"/>
</dbReference>
<evidence type="ECO:0000313" key="9">
    <source>
        <dbReference type="Proteomes" id="UP001467674"/>
    </source>
</evidence>
<evidence type="ECO:0000256" key="6">
    <source>
        <dbReference type="ARBA" id="ARBA00023014"/>
    </source>
</evidence>
<sequence length="153" mass="17516">MFLTRECNLDCKYCYVGEKENVSMSIETADKIIKFIDNKAKNPAYLRNNTVRVVLHGGEPLLNYEVLKYIVEKLENKKDYTAIFDMTTNGTILNKEILETMKKLHNLSVSIDGGYEVHDKNRVLKNGQGTFNIVKKNLEKIKSKGIKVRARGT</sequence>
<gene>
    <name evidence="8" type="ORF">ABQG71_21630</name>
</gene>
<evidence type="ECO:0000256" key="3">
    <source>
        <dbReference type="ARBA" id="ARBA00022691"/>
    </source>
</evidence>
<dbReference type="CDD" id="cd01335">
    <property type="entry name" value="Radical_SAM"/>
    <property type="match status" value="1"/>
</dbReference>
<dbReference type="SFLD" id="SFLDS00029">
    <property type="entry name" value="Radical_SAM"/>
    <property type="match status" value="1"/>
</dbReference>
<dbReference type="SFLD" id="SFLDG01067">
    <property type="entry name" value="SPASM/twitch_domain_containing"/>
    <property type="match status" value="1"/>
</dbReference>
<keyword evidence="9" id="KW-1185">Reference proteome</keyword>
<comment type="caution">
    <text evidence="8">The sequence shown here is derived from an EMBL/GenBank/DDBJ whole genome shotgun (WGS) entry which is preliminary data.</text>
</comment>
<organism evidence="8 9">
    <name type="scientific">Bacillus altitudinis</name>
    <dbReference type="NCBI Taxonomy" id="293387"/>
    <lineage>
        <taxon>Bacteria</taxon>
        <taxon>Bacillati</taxon>
        <taxon>Bacillota</taxon>
        <taxon>Bacilli</taxon>
        <taxon>Bacillales</taxon>
        <taxon>Bacillaceae</taxon>
        <taxon>Bacillus</taxon>
    </lineage>
</organism>
<dbReference type="EMBL" id="JBEOME010000102">
    <property type="protein sequence ID" value="MER3123740.1"/>
    <property type="molecule type" value="Genomic_DNA"/>
</dbReference>
<evidence type="ECO:0000256" key="1">
    <source>
        <dbReference type="ARBA" id="ARBA00001966"/>
    </source>
</evidence>
<keyword evidence="4" id="KW-0479">Metal-binding</keyword>
<comment type="cofactor">
    <cofactor evidence="1">
        <name>[4Fe-4S] cluster</name>
        <dbReference type="ChEBI" id="CHEBI:49883"/>
    </cofactor>
</comment>
<feature type="domain" description="Radical SAM core" evidence="7">
    <location>
        <begin position="1"/>
        <end position="153"/>
    </location>
</feature>
<evidence type="ECO:0000256" key="5">
    <source>
        <dbReference type="ARBA" id="ARBA00023004"/>
    </source>
</evidence>
<dbReference type="Gene3D" id="3.20.20.70">
    <property type="entry name" value="Aldolase class I"/>
    <property type="match status" value="1"/>
</dbReference>
<dbReference type="Proteomes" id="UP001467674">
    <property type="component" value="Unassembled WGS sequence"/>
</dbReference>
<dbReference type="InterPro" id="IPR000385">
    <property type="entry name" value="MoaA_NifB_PqqE_Fe-S-bd_CS"/>
</dbReference>